<feature type="domain" description="Pesticidal crystal protein Cry1Aa" evidence="3">
    <location>
        <begin position="290"/>
        <end position="353"/>
    </location>
</feature>
<feature type="domain" description="Pesticidal crystal protein Cry1Aa" evidence="3">
    <location>
        <begin position="952"/>
        <end position="1013"/>
    </location>
</feature>
<feature type="domain" description="Pesticidal crystal protein Cry1Aa" evidence="3">
    <location>
        <begin position="879"/>
        <end position="940"/>
    </location>
</feature>
<gene>
    <name evidence="5" type="ORF">UE46_12900</name>
</gene>
<feature type="domain" description="Pesticidal crystal protein Cry1Aa" evidence="3">
    <location>
        <begin position="441"/>
        <end position="503"/>
    </location>
</feature>
<feature type="domain" description="Pesticidal crystal protein Cry1Aa" evidence="3">
    <location>
        <begin position="588"/>
        <end position="649"/>
    </location>
</feature>
<feature type="domain" description="Bacterial Ig" evidence="4">
    <location>
        <begin position="1239"/>
        <end position="1312"/>
    </location>
</feature>
<keyword evidence="2" id="KW-0732">Signal</keyword>
<feature type="coiled-coil region" evidence="1">
    <location>
        <begin position="836"/>
        <end position="893"/>
    </location>
</feature>
<dbReference type="Pfam" id="PF18449">
    <property type="entry name" value="Endotoxin_C2"/>
    <property type="match status" value="11"/>
</dbReference>
<feature type="domain" description="Bacterial Ig" evidence="4">
    <location>
        <begin position="1317"/>
        <end position="1396"/>
    </location>
</feature>
<dbReference type="InterPro" id="IPR054544">
    <property type="entry name" value="Pest_crys_Cry1Aa_dom-IV"/>
</dbReference>
<feature type="coiled-coil region" evidence="1">
    <location>
        <begin position="394"/>
        <end position="517"/>
    </location>
</feature>
<evidence type="ECO:0000256" key="1">
    <source>
        <dbReference type="SAM" id="Coils"/>
    </source>
</evidence>
<feature type="chain" id="PRO_5038895074" description="Bacterial Ig domain-containing protein" evidence="2">
    <location>
        <begin position="25"/>
        <end position="1481"/>
    </location>
</feature>
<feature type="coiled-coil region" evidence="1">
    <location>
        <begin position="926"/>
        <end position="959"/>
    </location>
</feature>
<reference evidence="6" key="1">
    <citation type="submission" date="2015-03" db="EMBL/GenBank/DDBJ databases">
        <authorList>
            <person name="Ferrari E."/>
            <person name="Walter M.C."/>
            <person name="Huptas C."/>
            <person name="Scherer S."/>
            <person name="Mueller-Herbst S."/>
        </authorList>
    </citation>
    <scope>NUCLEOTIDE SEQUENCE [LARGE SCALE GENOMIC DNA]</scope>
    <source>
        <strain evidence="6">LWP01</strain>
    </source>
</reference>
<evidence type="ECO:0000313" key="6">
    <source>
        <dbReference type="Proteomes" id="UP000223060"/>
    </source>
</evidence>
<name>A0A1S7FWR5_9LIST</name>
<evidence type="ECO:0008006" key="7">
    <source>
        <dbReference type="Google" id="ProtNLM"/>
    </source>
</evidence>
<protein>
    <recommendedName>
        <fullName evidence="7">Bacterial Ig domain-containing protein</fullName>
    </recommendedName>
</protein>
<feature type="coiled-coil region" evidence="1">
    <location>
        <begin position="779"/>
        <end position="806"/>
    </location>
</feature>
<accession>A0A1S7FWR5</accession>
<proteinExistence type="predicted"/>
<feature type="domain" description="Pesticidal crystal protein Cry1Aa" evidence="3">
    <location>
        <begin position="368"/>
        <end position="430"/>
    </location>
</feature>
<feature type="domain" description="Pesticidal crystal protein Cry1Aa" evidence="3">
    <location>
        <begin position="223"/>
        <end position="283"/>
    </location>
</feature>
<dbReference type="KEGG" id="lwi:UE46_12900"/>
<evidence type="ECO:0000256" key="2">
    <source>
        <dbReference type="SAM" id="SignalP"/>
    </source>
</evidence>
<organism evidence="5 6">
    <name type="scientific">Listeria weihenstephanensis</name>
    <dbReference type="NCBI Taxonomy" id="1006155"/>
    <lineage>
        <taxon>Bacteria</taxon>
        <taxon>Bacillati</taxon>
        <taxon>Bacillota</taxon>
        <taxon>Bacilli</taxon>
        <taxon>Bacillales</taxon>
        <taxon>Listeriaceae</taxon>
        <taxon>Listeria</taxon>
    </lineage>
</organism>
<feature type="coiled-coil region" evidence="1">
    <location>
        <begin position="1126"/>
        <end position="1169"/>
    </location>
</feature>
<dbReference type="RefSeq" id="WP_118907688.1">
    <property type="nucleotide sequence ID" value="NZ_CP011102.1"/>
</dbReference>
<feature type="domain" description="Bacterial Ig" evidence="4">
    <location>
        <begin position="1401"/>
        <end position="1480"/>
    </location>
</feature>
<feature type="signal peptide" evidence="2">
    <location>
        <begin position="1"/>
        <end position="24"/>
    </location>
</feature>
<keyword evidence="6" id="KW-1185">Reference proteome</keyword>
<feature type="domain" description="Pesticidal crystal protein Cry1Aa" evidence="3">
    <location>
        <begin position="1097"/>
        <end position="1156"/>
    </location>
</feature>
<evidence type="ECO:0000313" key="5">
    <source>
        <dbReference type="EMBL" id="AQY51830.1"/>
    </source>
</evidence>
<feature type="coiled-coil region" evidence="1">
    <location>
        <begin position="999"/>
        <end position="1039"/>
    </location>
</feature>
<dbReference type="Pfam" id="PF20622">
    <property type="entry name" value="Big_15"/>
    <property type="match status" value="3"/>
</dbReference>
<sequence>MKKNQFKKLVSTVTVASILGTSIATPFNVLTEQAQAAEGIQATAAPVYTLQNTNEFADYSASHSKENVYITWVTVSANTMWIDMTKFYKNYGIQITMPDGEIITKYKTINTGVSDSISVDLKGRRAGVVQIRTLTPSGGFERPGIAKVTLTAIDNSALLAYGQAVYGLFSDATFTKIGTGITQANIDAAKSKATSVPTSTEKTRLTNLITTAQTQLDTTTHTDAQNAVNALFTNDTPSSGSIKAATNQQAINNAQALINKVTDANKRAALQTNLNKAQELLNARLAAESAEAAATNAVNSLFTGGNPAASSILSTTNQTAINNAQNLINKVADPSKKAVLQTNLDKAQRLLNERTAAETEAAAEAARQTAATNAVNGLFTSNSPATNSILTATNQTAINNAQNLVNQVKNTTKKAELQGNLDKAQQLLNDRNAASEDLARQTAATNAVNGLFTSNSPATNSILAATNQTAINNAQNLVNQVKNTTKKAELQGNLDKAQQLLNDRNATSEDLARQEAARKAFNDLFVGNNHTSNVLKPSTDFMAIFNAYQLIKDVKDPAVVAELESIYGKAVNLLNARNEEEAEAARQANAEKAVNDLFTLSNPATNSILATTNQTSINAAQNLINQVKNATKKAALQLNLNKAQQLLNDRNTAAADLPNQEAARKALNELFLANNPATNMLKPAVTLADITIAGNLLDKVKDPTVKAELQGLYDKAANLYVARQEALAEQARQTAAEKAVNELFVGYNPAMNVILEATDQVAIDKAQLAVNAVRDPLKKAEYQASLDKAKELLKLREEALADLAKQTAAEKAVNELFTDNKPSTGTVKDTTTQTAIDNAQKEINEVKDTAKKNELQTNLDKAQDLLDAKNEAAATEKEKQEAAEKAVNELFNNNNPESGAIKDTTNQKAIDDAQKAIDAVKDTTKKNELQADLDKAKELLAEKNEAAEEKAKEEAAEKAVNELFSNNNPESGAIKDTTNQTAIDDAQKAIDAVKDTTKKNELQADLDKAKELLAEKNEAAEEKAKEEAAEKAVNELFNNNNPESGAIKDTTNQKAIDDAQKAIDAVKDTTKKNELQADLDKAKELLDAKNEGTATERAAEKAVNELFKNDNPASDVIKDTTTQTAIDDAQKAIDAVEDTAKKAVLQADLDKAQSLLTAKNEEAAEKARQEAAANSVKDLFNNSDVNGTIKDATNQVAIGNTQKVIDAVKDLAKRAELQAQLDKAQAQLNARNPISGVVTKYTEGNLYITGTYTGAVTGLSIDINGKRYYGGEAKDGKIKFYVGDKNLKAGDVVVVNLYDASKQIQKSLPVQVVAPLKITVADYKIGDNYVTATYNDPEITKVGIVVDGTKYWGGDVKDGNVKFFAADKIKNANAEVIINFYDANNNLIGSQPVKITTTLSEITGANYKLGASNITGTFEGDMSKLAISINGTKYYGGTIAANGTYKFYVLDKKIQTTDTVIVYGYDAKNVLLTQKTVTITE</sequence>
<dbReference type="InterPro" id="IPR046746">
    <property type="entry name" value="Big_15"/>
</dbReference>
<feature type="domain" description="Pesticidal crystal protein Cry1Aa" evidence="3">
    <location>
        <begin position="805"/>
        <end position="868"/>
    </location>
</feature>
<feature type="domain" description="Pesticidal crystal protein Cry1Aa" evidence="3">
    <location>
        <begin position="1025"/>
        <end position="1088"/>
    </location>
</feature>
<feature type="domain" description="Pesticidal crystal protein Cry1Aa" evidence="3">
    <location>
        <begin position="163"/>
        <end position="217"/>
    </location>
</feature>
<dbReference type="EMBL" id="CP011102">
    <property type="protein sequence ID" value="AQY51830.1"/>
    <property type="molecule type" value="Genomic_DNA"/>
</dbReference>
<evidence type="ECO:0000259" key="4">
    <source>
        <dbReference type="Pfam" id="PF20622"/>
    </source>
</evidence>
<evidence type="ECO:0000259" key="3">
    <source>
        <dbReference type="Pfam" id="PF18449"/>
    </source>
</evidence>
<dbReference type="Proteomes" id="UP000223060">
    <property type="component" value="Chromosome"/>
</dbReference>
<keyword evidence="1" id="KW-0175">Coiled coil</keyword>